<dbReference type="UniPathway" id="UPA00060">
    <property type="reaction ID" value="UER00139"/>
</dbReference>
<dbReference type="Pfam" id="PF02110">
    <property type="entry name" value="HK"/>
    <property type="match status" value="1"/>
</dbReference>
<organism evidence="12 13">
    <name type="scientific">Limosilactobacillus fermentum</name>
    <name type="common">Lactobacillus fermentum</name>
    <dbReference type="NCBI Taxonomy" id="1613"/>
    <lineage>
        <taxon>Bacteria</taxon>
        <taxon>Bacillati</taxon>
        <taxon>Bacillota</taxon>
        <taxon>Bacilli</taxon>
        <taxon>Lactobacillales</taxon>
        <taxon>Lactobacillaceae</taxon>
        <taxon>Limosilactobacillus</taxon>
    </lineage>
</organism>
<dbReference type="RefSeq" id="WP_152729313.1">
    <property type="nucleotide sequence ID" value="NZ_WHJL01000140.1"/>
</dbReference>
<evidence type="ECO:0000256" key="9">
    <source>
        <dbReference type="ARBA" id="ARBA00022842"/>
    </source>
</evidence>
<keyword evidence="10 11" id="KW-0784">Thiamine biosynthesis</keyword>
<evidence type="ECO:0000313" key="12">
    <source>
        <dbReference type="EMBL" id="MPQ36208.1"/>
    </source>
</evidence>
<dbReference type="EMBL" id="WHJL01000140">
    <property type="protein sequence ID" value="MPQ36208.1"/>
    <property type="molecule type" value="Genomic_DNA"/>
</dbReference>
<keyword evidence="6 11" id="KW-0547">Nucleotide-binding</keyword>
<keyword evidence="8 11" id="KW-0067">ATP-binding</keyword>
<name>A0A843R2F7_LIMFE</name>
<feature type="binding site" evidence="11">
    <location>
        <position position="162"/>
    </location>
    <ligand>
        <name>ATP</name>
        <dbReference type="ChEBI" id="CHEBI:30616"/>
    </ligand>
</feature>
<comment type="caution">
    <text evidence="12">The sequence shown here is derived from an EMBL/GenBank/DDBJ whole genome shotgun (WGS) entry which is preliminary data.</text>
</comment>
<dbReference type="EC" id="2.7.1.50" evidence="11"/>
<dbReference type="GO" id="GO:0004417">
    <property type="term" value="F:hydroxyethylthiazole kinase activity"/>
    <property type="evidence" value="ECO:0007669"/>
    <property type="project" value="UniProtKB-UniRule"/>
</dbReference>
<protein>
    <recommendedName>
        <fullName evidence="11">Hydroxyethylthiazole kinase</fullName>
        <ecNumber evidence="11">2.7.1.50</ecNumber>
    </recommendedName>
    <alternativeName>
        <fullName evidence="11">4-methyl-5-beta-hydroxyethylthiazole kinase</fullName>
        <shortName evidence="11">TH kinase</shortName>
        <shortName evidence="11">Thz kinase</shortName>
    </alternativeName>
</protein>
<feature type="binding site" evidence="11">
    <location>
        <position position="189"/>
    </location>
    <ligand>
        <name>substrate</name>
    </ligand>
</feature>
<evidence type="ECO:0000256" key="7">
    <source>
        <dbReference type="ARBA" id="ARBA00022777"/>
    </source>
</evidence>
<sequence length="261" mass="27571">MQNAIATIKGTNPIVLTVANNVTPADVANGLNALGASPMMSQTPEEADDMVNIAQATAINLGTLNPHQRGEMEAVMEAAKKYHKPTVLDPVACGATMYRLRVVTELLHQYHFTVIRGNAGEIATLAGVEWQSHGIDAGEGNADLEKVARLAAEKLGSVIVLSGEVDIVTDGTRLARLPYGSPAFKTHVGTGDMLSSLIGAFLATNDDAFDAAVDAVTTFTLCGQAVEDQRPGNWYPGLLNNLDAVTDQQLAAWQEAFGKEA</sequence>
<evidence type="ECO:0000256" key="4">
    <source>
        <dbReference type="ARBA" id="ARBA00022679"/>
    </source>
</evidence>
<dbReference type="NCBIfam" id="NF006830">
    <property type="entry name" value="PRK09355.1"/>
    <property type="match status" value="1"/>
</dbReference>
<evidence type="ECO:0000256" key="8">
    <source>
        <dbReference type="ARBA" id="ARBA00022840"/>
    </source>
</evidence>
<dbReference type="HAMAP" id="MF_00228">
    <property type="entry name" value="Thz_kinase"/>
    <property type="match status" value="1"/>
</dbReference>
<evidence type="ECO:0000256" key="11">
    <source>
        <dbReference type="HAMAP-Rule" id="MF_00228"/>
    </source>
</evidence>
<keyword evidence="5 11" id="KW-0479">Metal-binding</keyword>
<comment type="catalytic activity">
    <reaction evidence="1 11">
        <text>5-(2-hydroxyethyl)-4-methylthiazole + ATP = 4-methyl-5-(2-phosphooxyethyl)-thiazole + ADP + H(+)</text>
        <dbReference type="Rhea" id="RHEA:24212"/>
        <dbReference type="ChEBI" id="CHEBI:15378"/>
        <dbReference type="ChEBI" id="CHEBI:17957"/>
        <dbReference type="ChEBI" id="CHEBI:30616"/>
        <dbReference type="ChEBI" id="CHEBI:58296"/>
        <dbReference type="ChEBI" id="CHEBI:456216"/>
        <dbReference type="EC" id="2.7.1.50"/>
    </reaction>
</comment>
<keyword evidence="7 11" id="KW-0418">Kinase</keyword>
<dbReference type="CDD" id="cd01170">
    <property type="entry name" value="THZ_kinase"/>
    <property type="match status" value="1"/>
</dbReference>
<dbReference type="GO" id="GO:0009228">
    <property type="term" value="P:thiamine biosynthetic process"/>
    <property type="evidence" value="ECO:0007669"/>
    <property type="project" value="UniProtKB-KW"/>
</dbReference>
<evidence type="ECO:0000313" key="13">
    <source>
        <dbReference type="Proteomes" id="UP000466799"/>
    </source>
</evidence>
<dbReference type="GO" id="GO:0005524">
    <property type="term" value="F:ATP binding"/>
    <property type="evidence" value="ECO:0007669"/>
    <property type="project" value="UniProtKB-UniRule"/>
</dbReference>
<comment type="function">
    <text evidence="11">Catalyzes the phosphorylation of the hydroxyl group of 4-methyl-5-beta-hydroxyethylthiazole (THZ).</text>
</comment>
<evidence type="ECO:0000256" key="2">
    <source>
        <dbReference type="ARBA" id="ARBA00001946"/>
    </source>
</evidence>
<dbReference type="PRINTS" id="PR01099">
    <property type="entry name" value="HYETHTZKNASE"/>
</dbReference>
<dbReference type="SUPFAM" id="SSF53613">
    <property type="entry name" value="Ribokinase-like"/>
    <property type="match status" value="1"/>
</dbReference>
<dbReference type="InterPro" id="IPR029056">
    <property type="entry name" value="Ribokinase-like"/>
</dbReference>
<evidence type="ECO:0000256" key="3">
    <source>
        <dbReference type="ARBA" id="ARBA00004868"/>
    </source>
</evidence>
<gene>
    <name evidence="11 12" type="primary">thiM</name>
    <name evidence="12" type="ORF">GC247_10205</name>
</gene>
<dbReference type="Proteomes" id="UP000466799">
    <property type="component" value="Unassembled WGS sequence"/>
</dbReference>
<dbReference type="PIRSF" id="PIRSF000513">
    <property type="entry name" value="Thz_kinase"/>
    <property type="match status" value="1"/>
</dbReference>
<proteinExistence type="inferred from homology"/>
<dbReference type="AlphaFoldDB" id="A0A843R2F7"/>
<evidence type="ECO:0000256" key="6">
    <source>
        <dbReference type="ARBA" id="ARBA00022741"/>
    </source>
</evidence>
<evidence type="ECO:0000256" key="5">
    <source>
        <dbReference type="ARBA" id="ARBA00022723"/>
    </source>
</evidence>
<reference evidence="12 13" key="1">
    <citation type="submission" date="2019-10" db="EMBL/GenBank/DDBJ databases">
        <title>Genome Sequencing and assembly of Lactobacillus fermentum I2, a lactic acid bacteria.</title>
        <authorList>
            <person name="Lopes L.S."/>
            <person name="Persinoti G.F."/>
            <person name="Riano-Pachon D.M."/>
            <person name="Labate C.A."/>
        </authorList>
    </citation>
    <scope>NUCLEOTIDE SEQUENCE [LARGE SCALE GENOMIC DNA]</scope>
    <source>
        <strain evidence="12 13">I2</strain>
    </source>
</reference>
<dbReference type="Gene3D" id="3.40.1190.20">
    <property type="match status" value="1"/>
</dbReference>
<keyword evidence="9 11" id="KW-0460">Magnesium</keyword>
<accession>A0A843R2F7</accession>
<dbReference type="GO" id="GO:0000287">
    <property type="term" value="F:magnesium ion binding"/>
    <property type="evidence" value="ECO:0007669"/>
    <property type="project" value="UniProtKB-UniRule"/>
</dbReference>
<comment type="similarity">
    <text evidence="11">Belongs to the Thz kinase family.</text>
</comment>
<dbReference type="InterPro" id="IPR000417">
    <property type="entry name" value="Hyethyz_kinase"/>
</dbReference>
<keyword evidence="4 11" id="KW-0808">Transferase</keyword>
<comment type="cofactor">
    <cofactor evidence="2 11">
        <name>Mg(2+)</name>
        <dbReference type="ChEBI" id="CHEBI:18420"/>
    </cofactor>
</comment>
<feature type="binding site" evidence="11">
    <location>
        <position position="40"/>
    </location>
    <ligand>
        <name>substrate</name>
    </ligand>
</feature>
<feature type="binding site" evidence="11">
    <location>
        <position position="116"/>
    </location>
    <ligand>
        <name>ATP</name>
        <dbReference type="ChEBI" id="CHEBI:30616"/>
    </ligand>
</feature>
<comment type="pathway">
    <text evidence="3 11">Cofactor biosynthesis; thiamine diphosphate biosynthesis; 4-methyl-5-(2-phosphoethyl)-thiazole from 5-(2-hydroxyethyl)-4-methylthiazole: step 1/1.</text>
</comment>
<evidence type="ECO:0000256" key="1">
    <source>
        <dbReference type="ARBA" id="ARBA00001771"/>
    </source>
</evidence>
<evidence type="ECO:0000256" key="10">
    <source>
        <dbReference type="ARBA" id="ARBA00022977"/>
    </source>
</evidence>
<dbReference type="GO" id="GO:0009229">
    <property type="term" value="P:thiamine diphosphate biosynthetic process"/>
    <property type="evidence" value="ECO:0007669"/>
    <property type="project" value="UniProtKB-UniRule"/>
</dbReference>